<dbReference type="SUPFAM" id="SSF52343">
    <property type="entry name" value="Ferredoxin reductase-like, C-terminal NADP-linked domain"/>
    <property type="match status" value="1"/>
</dbReference>
<evidence type="ECO:0000256" key="4">
    <source>
        <dbReference type="ARBA" id="ARBA00023192"/>
    </source>
</evidence>
<evidence type="ECO:0000313" key="6">
    <source>
        <dbReference type="EMBL" id="MCW1043075.1"/>
    </source>
</evidence>
<comment type="caution">
    <text evidence="6">The sequence shown here is derived from an EMBL/GenBank/DDBJ whole genome shotgun (WGS) entry which is preliminary data.</text>
</comment>
<dbReference type="Proteomes" id="UP001526076">
    <property type="component" value="Unassembled WGS sequence"/>
</dbReference>
<evidence type="ECO:0000259" key="5">
    <source>
        <dbReference type="Pfam" id="PF00175"/>
    </source>
</evidence>
<evidence type="ECO:0000256" key="3">
    <source>
        <dbReference type="ARBA" id="ARBA00022643"/>
    </source>
</evidence>
<dbReference type="PANTHER" id="PTHR19384">
    <property type="entry name" value="NITRIC OXIDE SYNTHASE-RELATED"/>
    <property type="match status" value="1"/>
</dbReference>
<keyword evidence="7" id="KW-1185">Reference proteome</keyword>
<gene>
    <name evidence="6" type="ORF">OJ597_11885</name>
</gene>
<keyword evidence="3" id="KW-0288">FMN</keyword>
<dbReference type="Gene3D" id="3.40.50.80">
    <property type="entry name" value="Nucleotide-binding domain of ferredoxin-NADP reductase (FNR) module"/>
    <property type="match status" value="1"/>
</dbReference>
<dbReference type="InterPro" id="IPR039261">
    <property type="entry name" value="FNR_nucleotide-bd"/>
</dbReference>
<feature type="non-terminal residue" evidence="6">
    <location>
        <position position="109"/>
    </location>
</feature>
<feature type="non-terminal residue" evidence="6">
    <location>
        <position position="1"/>
    </location>
</feature>
<feature type="domain" description="Oxidoreductase FAD/NAD(P)-binding" evidence="5">
    <location>
        <begin position="29"/>
        <end position="108"/>
    </location>
</feature>
<proteinExistence type="predicted"/>
<protein>
    <recommendedName>
        <fullName evidence="5">Oxidoreductase FAD/NAD(P)-binding domain-containing protein</fullName>
    </recommendedName>
</protein>
<dbReference type="EMBL" id="JAPAHU010000125">
    <property type="protein sequence ID" value="MCW1043075.1"/>
    <property type="molecule type" value="Genomic_DNA"/>
</dbReference>
<keyword evidence="4" id="KW-0028">Amino-acid biosynthesis</keyword>
<dbReference type="InterPro" id="IPR001433">
    <property type="entry name" value="OxRdtase_FAD/NAD-bd"/>
</dbReference>
<dbReference type="PANTHER" id="PTHR19384:SF128">
    <property type="entry name" value="NADPH OXIDOREDUCTASE A"/>
    <property type="match status" value="1"/>
</dbReference>
<comment type="cofactor">
    <cofactor evidence="1">
        <name>FMN</name>
        <dbReference type="ChEBI" id="CHEBI:58210"/>
    </cofactor>
</comment>
<name>A0ABT3ECE2_STRAP</name>
<accession>A0ABT3ECE2</accession>
<evidence type="ECO:0000313" key="7">
    <source>
        <dbReference type="Proteomes" id="UP001526076"/>
    </source>
</evidence>
<reference evidence="6 7" key="1">
    <citation type="submission" date="2022-10" db="EMBL/GenBank/DDBJ databases">
        <title>Comparative genomic study of S. anginosus.</title>
        <authorList>
            <person name="Prasad A."/>
            <person name="Ene A."/>
            <person name="Jablonska S."/>
            <person name="Du J."/>
            <person name="Wolfe A.J."/>
            <person name="Putonti C."/>
        </authorList>
    </citation>
    <scope>NUCLEOTIDE SEQUENCE [LARGE SCALE GENOMIC DNA]</scope>
    <source>
        <strain evidence="6 7">UMB9231</strain>
    </source>
</reference>
<sequence>IQEGDTIPIYLKRNPNFKFPQDESTPVIMIGPGTGVAPFRSYMQEREELGFEGNTWLFFGDQHFTTDFLYQTEWQEWLEDGTLSKLDVAFSRDTDKKVYVQHKIAENSE</sequence>
<evidence type="ECO:0000256" key="1">
    <source>
        <dbReference type="ARBA" id="ARBA00001917"/>
    </source>
</evidence>
<keyword evidence="2" id="KW-0285">Flavoprotein</keyword>
<dbReference type="Pfam" id="PF00175">
    <property type="entry name" value="NAD_binding_1"/>
    <property type="match status" value="1"/>
</dbReference>
<organism evidence="6 7">
    <name type="scientific">Streptococcus anginosus</name>
    <dbReference type="NCBI Taxonomy" id="1328"/>
    <lineage>
        <taxon>Bacteria</taxon>
        <taxon>Bacillati</taxon>
        <taxon>Bacillota</taxon>
        <taxon>Bacilli</taxon>
        <taxon>Lactobacillales</taxon>
        <taxon>Streptococcaceae</taxon>
        <taxon>Streptococcus</taxon>
        <taxon>Streptococcus anginosus group</taxon>
    </lineage>
</organism>
<keyword evidence="4" id="KW-0198">Cysteine biosynthesis</keyword>
<evidence type="ECO:0000256" key="2">
    <source>
        <dbReference type="ARBA" id="ARBA00022630"/>
    </source>
</evidence>